<comment type="caution">
    <text evidence="1">The sequence shown here is derived from an EMBL/GenBank/DDBJ whole genome shotgun (WGS) entry which is preliminary data.</text>
</comment>
<protein>
    <recommendedName>
        <fullName evidence="3">RING-type domain-containing protein</fullName>
    </recommendedName>
</protein>
<evidence type="ECO:0000313" key="2">
    <source>
        <dbReference type="Proteomes" id="UP001432322"/>
    </source>
</evidence>
<dbReference type="Proteomes" id="UP001432322">
    <property type="component" value="Unassembled WGS sequence"/>
</dbReference>
<sequence length="394" mass="45002">SLPILPSSLLFERFLPITLPLFNLFNQLSMDKPTSSTSRDAQDSSPAKDDSAELVSTLSLHHLQKFLEEWSCVGSGCKGPGRYRGGWGPHHAGIPFVLPCGHYICEACIGTTKRNNKARINKYPYECGFNKGMDGSGRLKQCPIRFSSEELKELPIAHHIQEFVNVFRFAGIHCNNCTESGRQCQKFSKELTALRKTHFRFPRNLMTCCTHKDCMEIVYNNLMNNLGNRMADICDPSTQEHTHVDVKNNFSITPICVFCAPTAHPNHVKDMTSIKNVEQFLKRFRGDGLPSKKESHAKNEPWHLGMLPTREMKEFIKKLMTCQAPNCNNTYTRDRYPVIIDCGHHVCIECEKRMRGKNPHHSEDCGREDCAFAKLTELKKKIIRREDNRTEKTL</sequence>
<dbReference type="EMBL" id="BTSY01000004">
    <property type="protein sequence ID" value="GMT24614.1"/>
    <property type="molecule type" value="Genomic_DNA"/>
</dbReference>
<name>A0AAV5W1M1_9BILA</name>
<proteinExistence type="predicted"/>
<dbReference type="AlphaFoldDB" id="A0AAV5W1M1"/>
<accession>A0AAV5W1M1</accession>
<reference evidence="1" key="1">
    <citation type="submission" date="2023-10" db="EMBL/GenBank/DDBJ databases">
        <title>Genome assembly of Pristionchus species.</title>
        <authorList>
            <person name="Yoshida K."/>
            <person name="Sommer R.J."/>
        </authorList>
    </citation>
    <scope>NUCLEOTIDE SEQUENCE</scope>
    <source>
        <strain evidence="1">RS5133</strain>
    </source>
</reference>
<keyword evidence="2" id="KW-1185">Reference proteome</keyword>
<organism evidence="1 2">
    <name type="scientific">Pristionchus fissidentatus</name>
    <dbReference type="NCBI Taxonomy" id="1538716"/>
    <lineage>
        <taxon>Eukaryota</taxon>
        <taxon>Metazoa</taxon>
        <taxon>Ecdysozoa</taxon>
        <taxon>Nematoda</taxon>
        <taxon>Chromadorea</taxon>
        <taxon>Rhabditida</taxon>
        <taxon>Rhabditina</taxon>
        <taxon>Diplogasteromorpha</taxon>
        <taxon>Diplogasteroidea</taxon>
        <taxon>Neodiplogasteridae</taxon>
        <taxon>Pristionchus</taxon>
    </lineage>
</organism>
<evidence type="ECO:0000313" key="1">
    <source>
        <dbReference type="EMBL" id="GMT24614.1"/>
    </source>
</evidence>
<evidence type="ECO:0008006" key="3">
    <source>
        <dbReference type="Google" id="ProtNLM"/>
    </source>
</evidence>
<gene>
    <name evidence="1" type="ORF">PFISCL1PPCAC_15911</name>
</gene>
<feature type="non-terminal residue" evidence="1">
    <location>
        <position position="1"/>
    </location>
</feature>